<evidence type="ECO:0000256" key="7">
    <source>
        <dbReference type="SAM" id="MobiDB-lite"/>
    </source>
</evidence>
<comment type="similarity">
    <text evidence="6">Belongs to the aldehyde dehydrogenase family.</text>
</comment>
<dbReference type="Proteomes" id="UP000597617">
    <property type="component" value="Unassembled WGS sequence"/>
</dbReference>
<gene>
    <name evidence="9" type="ORF">I2I05_14980</name>
</gene>
<dbReference type="InterPro" id="IPR016163">
    <property type="entry name" value="Ald_DH_C"/>
</dbReference>
<feature type="domain" description="Aldehyde dehydrogenase" evidence="8">
    <location>
        <begin position="55"/>
        <end position="516"/>
    </location>
</feature>
<dbReference type="InterPro" id="IPR044638">
    <property type="entry name" value="ALDH7A1-like"/>
</dbReference>
<protein>
    <recommendedName>
        <fullName evidence="4">aldehyde dehydrogenase (NAD(+))</fullName>
        <ecNumber evidence="4">1.2.1.3</ecNumber>
    </recommendedName>
</protein>
<dbReference type="InterPro" id="IPR016162">
    <property type="entry name" value="Ald_DH_N"/>
</dbReference>
<accession>A0ABS0IKL9</accession>
<evidence type="ECO:0000256" key="6">
    <source>
        <dbReference type="RuleBase" id="RU003345"/>
    </source>
</evidence>
<dbReference type="PROSITE" id="PS00687">
    <property type="entry name" value="ALDEHYDE_DEHYDR_GLU"/>
    <property type="match status" value="1"/>
</dbReference>
<dbReference type="Gene3D" id="3.40.605.10">
    <property type="entry name" value="Aldehyde Dehydrogenase, Chain A, domain 1"/>
    <property type="match status" value="1"/>
</dbReference>
<dbReference type="InterPro" id="IPR015590">
    <property type="entry name" value="Aldehyde_DH_dom"/>
</dbReference>
<name>A0ABS0IKL9_9BACT</name>
<comment type="caution">
    <text evidence="9">The sequence shown here is derived from an EMBL/GenBank/DDBJ whole genome shotgun (WGS) entry which is preliminary data.</text>
</comment>
<keyword evidence="10" id="KW-1185">Reference proteome</keyword>
<evidence type="ECO:0000313" key="10">
    <source>
        <dbReference type="Proteomes" id="UP000597617"/>
    </source>
</evidence>
<feature type="region of interest" description="Disordered" evidence="7">
    <location>
        <begin position="1"/>
        <end position="21"/>
    </location>
</feature>
<comment type="subunit">
    <text evidence="1">Homotetramer.</text>
</comment>
<dbReference type="Gene3D" id="3.40.309.10">
    <property type="entry name" value="Aldehyde Dehydrogenase, Chain A, domain 2"/>
    <property type="match status" value="1"/>
</dbReference>
<sequence length="535" mass="57204">MKQALEEATSAADVTVPQPHTDPHGIQDVLRQLGITADNAAYSTGRTWGGSANPNRRTVLAPADGRPMASVAFATVDDYNTVVQTAQEAFKTWRLVPAPKRGEIVRQIGNKLREYKEPLGKLVSAEMGKILQEGLGEVQEMIDICDFAVGLSRQLHGLTMHSERPAHRMYEQYQPLGLVGIISAFNFPVAVWSWNAMLAAVCGDVSIWKPSEKTPLTAVAVQHIIRDVLAENDIPEGVFSVIVGGADIGAAMAADKRVPLVSATGSTRMGRKVGEVVGARLGRALLELGGNNAIIVTKNADLNIAIRAIVFGAVGTAGQRCTSTRRVIIEDSIFEDVKSRLLAIYPKLPIGHPLQDGTLVGPLIDGDAVKMFEEALVNVQAEGGTLLTGGQVLSSAELHGGHYVQPALVEVENHYHTVQEETFAPILYLIKYSGGVENAIELQNDVRQGLSSSIFTLNMREAEAFLAANGSDCGIANVNIGTSGAEIGGAFGGEKETGGGRESGSDAWKVYMRRQTNTINYSTELPLAQGIKFDV</sequence>
<evidence type="ECO:0000256" key="1">
    <source>
        <dbReference type="ARBA" id="ARBA00011881"/>
    </source>
</evidence>
<proteinExistence type="inferred from homology"/>
<evidence type="ECO:0000256" key="3">
    <source>
        <dbReference type="ARBA" id="ARBA00023027"/>
    </source>
</evidence>
<keyword evidence="3" id="KW-0520">NAD</keyword>
<dbReference type="EMBL" id="JADQDQ010000007">
    <property type="protein sequence ID" value="MBF9238707.1"/>
    <property type="molecule type" value="Genomic_DNA"/>
</dbReference>
<dbReference type="EC" id="1.2.1.3" evidence="4"/>
<dbReference type="RefSeq" id="WP_196283088.1">
    <property type="nucleotide sequence ID" value="NZ_JADQDQ010000007.1"/>
</dbReference>
<evidence type="ECO:0000256" key="4">
    <source>
        <dbReference type="ARBA" id="ARBA00024226"/>
    </source>
</evidence>
<dbReference type="InterPro" id="IPR016161">
    <property type="entry name" value="Ald_DH/histidinol_DH"/>
</dbReference>
<dbReference type="CDD" id="cd07130">
    <property type="entry name" value="ALDH_F7_AASADH"/>
    <property type="match status" value="1"/>
</dbReference>
<dbReference type="Pfam" id="PF00171">
    <property type="entry name" value="Aldedh"/>
    <property type="match status" value="1"/>
</dbReference>
<reference evidence="9 10" key="1">
    <citation type="submission" date="2020-11" db="EMBL/GenBank/DDBJ databases">
        <authorList>
            <person name="Kim M.K."/>
        </authorList>
    </citation>
    <scope>NUCLEOTIDE SEQUENCE [LARGE SCALE GENOMIC DNA]</scope>
    <source>
        <strain evidence="9 10">BT683</strain>
    </source>
</reference>
<evidence type="ECO:0000256" key="5">
    <source>
        <dbReference type="PROSITE-ProRule" id="PRU10007"/>
    </source>
</evidence>
<dbReference type="InterPro" id="IPR029510">
    <property type="entry name" value="Ald_DH_CS_GLU"/>
</dbReference>
<keyword evidence="2 6" id="KW-0560">Oxidoreductase</keyword>
<evidence type="ECO:0000259" key="8">
    <source>
        <dbReference type="Pfam" id="PF00171"/>
    </source>
</evidence>
<dbReference type="PANTHER" id="PTHR43521">
    <property type="entry name" value="ALPHA-AMINOADIPIC SEMIALDEHYDE DEHYDROGENASE"/>
    <property type="match status" value="1"/>
</dbReference>
<evidence type="ECO:0000313" key="9">
    <source>
        <dbReference type="EMBL" id="MBF9238707.1"/>
    </source>
</evidence>
<feature type="active site" evidence="5">
    <location>
        <position position="287"/>
    </location>
</feature>
<dbReference type="PANTHER" id="PTHR43521:SF1">
    <property type="entry name" value="ALPHA-AMINOADIPIC SEMIALDEHYDE DEHYDROGENASE"/>
    <property type="match status" value="1"/>
</dbReference>
<evidence type="ECO:0000256" key="2">
    <source>
        <dbReference type="ARBA" id="ARBA00023002"/>
    </source>
</evidence>
<dbReference type="SUPFAM" id="SSF53720">
    <property type="entry name" value="ALDH-like"/>
    <property type="match status" value="1"/>
</dbReference>
<organism evidence="9 10">
    <name type="scientific">Hymenobacter jeongseonensis</name>
    <dbReference type="NCBI Taxonomy" id="2791027"/>
    <lineage>
        <taxon>Bacteria</taxon>
        <taxon>Pseudomonadati</taxon>
        <taxon>Bacteroidota</taxon>
        <taxon>Cytophagia</taxon>
        <taxon>Cytophagales</taxon>
        <taxon>Hymenobacteraceae</taxon>
        <taxon>Hymenobacter</taxon>
    </lineage>
</organism>